<name>A0ACC0HQB3_9ERIC</name>
<keyword evidence="2" id="KW-1185">Reference proteome</keyword>
<dbReference type="Proteomes" id="UP001060215">
    <property type="component" value="Chromosome 4"/>
</dbReference>
<reference evidence="1 2" key="1">
    <citation type="journal article" date="2022" name="Plant J.">
        <title>Chromosome-level genome of Camellia lanceoleosa provides a valuable resource for understanding genome evolution and self-incompatibility.</title>
        <authorList>
            <person name="Gong W."/>
            <person name="Xiao S."/>
            <person name="Wang L."/>
            <person name="Liao Z."/>
            <person name="Chang Y."/>
            <person name="Mo W."/>
            <person name="Hu G."/>
            <person name="Li W."/>
            <person name="Zhao G."/>
            <person name="Zhu H."/>
            <person name="Hu X."/>
            <person name="Ji K."/>
            <person name="Xiang X."/>
            <person name="Song Q."/>
            <person name="Yuan D."/>
            <person name="Jin S."/>
            <person name="Zhang L."/>
        </authorList>
    </citation>
    <scope>NUCLEOTIDE SEQUENCE [LARGE SCALE GENOMIC DNA]</scope>
    <source>
        <strain evidence="1">SQ_2022a</strain>
    </source>
</reference>
<accession>A0ACC0HQB3</accession>
<protein>
    <submittedName>
        <fullName evidence="1">Uncharacterized protein</fullName>
    </submittedName>
</protein>
<proteinExistence type="predicted"/>
<evidence type="ECO:0000313" key="1">
    <source>
        <dbReference type="EMBL" id="KAI8015097.1"/>
    </source>
</evidence>
<dbReference type="EMBL" id="CM045761">
    <property type="protein sequence ID" value="KAI8015097.1"/>
    <property type="molecule type" value="Genomic_DNA"/>
</dbReference>
<evidence type="ECO:0000313" key="2">
    <source>
        <dbReference type="Proteomes" id="UP001060215"/>
    </source>
</evidence>
<gene>
    <name evidence="1" type="ORF">LOK49_LG05G03587</name>
</gene>
<sequence>MDAVVGYKLFVGGLADTTDDQVLQEAFSGFGEITEFKIIKNRESGRSKGFGFVEFKDEQAMRDAIEGMHGQNLDGRNITVSEAKTRGSGGGVGGYNQGGGGYRGGGGRDGGGYSRGGGGYGGGRDRRYSEGSGGGGSDAAWATARITINGLFRV</sequence>
<organism evidence="1 2">
    <name type="scientific">Camellia lanceoleosa</name>
    <dbReference type="NCBI Taxonomy" id="1840588"/>
    <lineage>
        <taxon>Eukaryota</taxon>
        <taxon>Viridiplantae</taxon>
        <taxon>Streptophyta</taxon>
        <taxon>Embryophyta</taxon>
        <taxon>Tracheophyta</taxon>
        <taxon>Spermatophyta</taxon>
        <taxon>Magnoliopsida</taxon>
        <taxon>eudicotyledons</taxon>
        <taxon>Gunneridae</taxon>
        <taxon>Pentapetalae</taxon>
        <taxon>asterids</taxon>
        <taxon>Ericales</taxon>
        <taxon>Theaceae</taxon>
        <taxon>Camellia</taxon>
    </lineage>
</organism>
<comment type="caution">
    <text evidence="1">The sequence shown here is derived from an EMBL/GenBank/DDBJ whole genome shotgun (WGS) entry which is preliminary data.</text>
</comment>